<reference evidence="2" key="1">
    <citation type="journal article" date="2019" name="Int. J. Syst. Evol. Microbiol.">
        <title>The Global Catalogue of Microorganisms (GCM) 10K type strain sequencing project: providing services to taxonomists for standard genome sequencing and annotation.</title>
        <authorList>
            <consortium name="The Broad Institute Genomics Platform"/>
            <consortium name="The Broad Institute Genome Sequencing Center for Infectious Disease"/>
            <person name="Wu L."/>
            <person name="Ma J."/>
        </authorList>
    </citation>
    <scope>NUCLEOTIDE SEQUENCE [LARGE SCALE GENOMIC DNA]</scope>
    <source>
        <strain evidence="2">JCM 17441</strain>
    </source>
</reference>
<accession>A0ABP8DMZ9</accession>
<keyword evidence="2" id="KW-1185">Reference proteome</keyword>
<gene>
    <name evidence="1" type="ORF">GCM10022255_087130</name>
</gene>
<protein>
    <recommendedName>
        <fullName evidence="3">YqaJ viral recombinase domain-containing protein</fullName>
    </recommendedName>
</protein>
<dbReference type="RefSeq" id="WP_345136954.1">
    <property type="nucleotide sequence ID" value="NZ_BAABAT010000038.1"/>
</dbReference>
<comment type="caution">
    <text evidence="1">The sequence shown here is derived from an EMBL/GenBank/DDBJ whole genome shotgun (WGS) entry which is preliminary data.</text>
</comment>
<evidence type="ECO:0000313" key="2">
    <source>
        <dbReference type="Proteomes" id="UP001500620"/>
    </source>
</evidence>
<evidence type="ECO:0008006" key="3">
    <source>
        <dbReference type="Google" id="ProtNLM"/>
    </source>
</evidence>
<name>A0ABP8DMZ9_9ACTN</name>
<evidence type="ECO:0000313" key="1">
    <source>
        <dbReference type="EMBL" id="GAA4260032.1"/>
    </source>
</evidence>
<dbReference type="Proteomes" id="UP001500620">
    <property type="component" value="Unassembled WGS sequence"/>
</dbReference>
<organism evidence="1 2">
    <name type="scientific">Dactylosporangium darangshiense</name>
    <dbReference type="NCBI Taxonomy" id="579108"/>
    <lineage>
        <taxon>Bacteria</taxon>
        <taxon>Bacillati</taxon>
        <taxon>Actinomycetota</taxon>
        <taxon>Actinomycetes</taxon>
        <taxon>Micromonosporales</taxon>
        <taxon>Micromonosporaceae</taxon>
        <taxon>Dactylosporangium</taxon>
    </lineage>
</organism>
<dbReference type="EMBL" id="BAABAT010000038">
    <property type="protein sequence ID" value="GAA4260032.1"/>
    <property type="molecule type" value="Genomic_DNA"/>
</dbReference>
<sequence length="474" mass="51815">MQPPPGAADALLAADDALDIPVIVRHSHPLQPAPRPRPVRVDAASAPWPTWPWTQPGDYLVPTTWRDVLDAATLVGRDPVGWLAAVPGLAYAEIMARCAPLFAYLGRDRPAAAPSAGYHLRPNVVYTHGTEVSAQTVFGYRMGMTMAQWAASGLLRLGPTAHAEAFTPQNAGPKWNSADGLPDLVAFRPGFDLPWLIEAKGGRRLGLPKLREGAVQLCRPGLMAGPHVRVLCGTSLEHRVFVTLDMEIIGSPGSEPDPIYDGTDPDSLLDLARSRMLYYLLLRETRPDELQITPVGPQVQQYRSAQAAGAVLLLERDTSTARARADAEEAGRYRQRPPSGRFDMLTARVPGTELILGMSRRLYAACDQLAATESALARSVDEDRPPETLGSGEDELEQFRVEREALYWQRERQQRFDIAEEVALAFDRGRDAAWENLIDASPPLRTRAPAGYLEAATEDTYLAVRGRAVGVIGL</sequence>
<proteinExistence type="predicted"/>